<evidence type="ECO:0000256" key="3">
    <source>
        <dbReference type="ARBA" id="ARBA00022692"/>
    </source>
</evidence>
<dbReference type="SUPFAM" id="SSF103473">
    <property type="entry name" value="MFS general substrate transporter"/>
    <property type="match status" value="1"/>
</dbReference>
<evidence type="ECO:0000313" key="8">
    <source>
        <dbReference type="EMBL" id="KAF2635400.1"/>
    </source>
</evidence>
<feature type="transmembrane region" description="Helical" evidence="7">
    <location>
        <begin position="357"/>
        <end position="377"/>
    </location>
</feature>
<evidence type="ECO:0000256" key="2">
    <source>
        <dbReference type="ARBA" id="ARBA00022448"/>
    </source>
</evidence>
<dbReference type="InterPro" id="IPR036259">
    <property type="entry name" value="MFS_trans_sf"/>
</dbReference>
<comment type="similarity">
    <text evidence="6">Belongs to the major facilitator superfamily. Allantoate permease family.</text>
</comment>
<dbReference type="Proteomes" id="UP000799753">
    <property type="component" value="Unassembled WGS sequence"/>
</dbReference>
<comment type="subcellular location">
    <subcellularLocation>
        <location evidence="1">Membrane</location>
        <topology evidence="1">Multi-pass membrane protein</topology>
    </subcellularLocation>
</comment>
<feature type="transmembrane region" description="Helical" evidence="7">
    <location>
        <begin position="415"/>
        <end position="437"/>
    </location>
</feature>
<keyword evidence="5 7" id="KW-0472">Membrane</keyword>
<feature type="transmembrane region" description="Helical" evidence="7">
    <location>
        <begin position="98"/>
        <end position="120"/>
    </location>
</feature>
<dbReference type="GO" id="GO:0022857">
    <property type="term" value="F:transmembrane transporter activity"/>
    <property type="evidence" value="ECO:0007669"/>
    <property type="project" value="InterPro"/>
</dbReference>
<dbReference type="Pfam" id="PF07690">
    <property type="entry name" value="MFS_1"/>
    <property type="match status" value="1"/>
</dbReference>
<feature type="transmembrane region" description="Helical" evidence="7">
    <location>
        <begin position="222"/>
        <end position="244"/>
    </location>
</feature>
<keyword evidence="9" id="KW-1185">Reference proteome</keyword>
<feature type="transmembrane region" description="Helical" evidence="7">
    <location>
        <begin position="449"/>
        <end position="470"/>
    </location>
</feature>
<gene>
    <name evidence="8" type="ORF">P280DRAFT_536297</name>
</gene>
<accession>A0A6A6RJ96</accession>
<evidence type="ECO:0000256" key="5">
    <source>
        <dbReference type="ARBA" id="ARBA00023136"/>
    </source>
</evidence>
<evidence type="ECO:0000256" key="7">
    <source>
        <dbReference type="SAM" id="Phobius"/>
    </source>
</evidence>
<dbReference type="AlphaFoldDB" id="A0A6A6RJ96"/>
<evidence type="ECO:0000256" key="6">
    <source>
        <dbReference type="ARBA" id="ARBA00037968"/>
    </source>
</evidence>
<dbReference type="PANTHER" id="PTHR43791:SF28">
    <property type="entry name" value="MAJOR FACILITATOR SUPERFAMILY (MFS) PROFILE DOMAIN-CONTAINING PROTEIN"/>
    <property type="match status" value="1"/>
</dbReference>
<dbReference type="Gene3D" id="1.20.1250.20">
    <property type="entry name" value="MFS general substrate transporter like domains"/>
    <property type="match status" value="1"/>
</dbReference>
<protein>
    <submittedName>
        <fullName evidence="8">Pantothenate transporter liz1</fullName>
    </submittedName>
</protein>
<feature type="transmembrane region" description="Helical" evidence="7">
    <location>
        <begin position="383"/>
        <end position="403"/>
    </location>
</feature>
<evidence type="ECO:0000256" key="1">
    <source>
        <dbReference type="ARBA" id="ARBA00004141"/>
    </source>
</evidence>
<feature type="transmembrane region" description="Helical" evidence="7">
    <location>
        <begin position="291"/>
        <end position="310"/>
    </location>
</feature>
<feature type="transmembrane region" description="Helical" evidence="7">
    <location>
        <begin position="330"/>
        <end position="350"/>
    </location>
</feature>
<dbReference type="GO" id="GO:0016020">
    <property type="term" value="C:membrane"/>
    <property type="evidence" value="ECO:0007669"/>
    <property type="project" value="UniProtKB-SubCell"/>
</dbReference>
<dbReference type="InterPro" id="IPR011701">
    <property type="entry name" value="MFS"/>
</dbReference>
<proteinExistence type="inferred from homology"/>
<reference evidence="8" key="1">
    <citation type="journal article" date="2020" name="Stud. Mycol.">
        <title>101 Dothideomycetes genomes: a test case for predicting lifestyles and emergence of pathogens.</title>
        <authorList>
            <person name="Haridas S."/>
            <person name="Albert R."/>
            <person name="Binder M."/>
            <person name="Bloem J."/>
            <person name="Labutti K."/>
            <person name="Salamov A."/>
            <person name="Andreopoulos B."/>
            <person name="Baker S."/>
            <person name="Barry K."/>
            <person name="Bills G."/>
            <person name="Bluhm B."/>
            <person name="Cannon C."/>
            <person name="Castanera R."/>
            <person name="Culley D."/>
            <person name="Daum C."/>
            <person name="Ezra D."/>
            <person name="Gonzalez J."/>
            <person name="Henrissat B."/>
            <person name="Kuo A."/>
            <person name="Liang C."/>
            <person name="Lipzen A."/>
            <person name="Lutzoni F."/>
            <person name="Magnuson J."/>
            <person name="Mondo S."/>
            <person name="Nolan M."/>
            <person name="Ohm R."/>
            <person name="Pangilinan J."/>
            <person name="Park H.-J."/>
            <person name="Ramirez L."/>
            <person name="Alfaro M."/>
            <person name="Sun H."/>
            <person name="Tritt A."/>
            <person name="Yoshinaga Y."/>
            <person name="Zwiers L.-H."/>
            <person name="Turgeon B."/>
            <person name="Goodwin S."/>
            <person name="Spatafora J."/>
            <person name="Crous P."/>
            <person name="Grigoriev I."/>
        </authorList>
    </citation>
    <scope>NUCLEOTIDE SEQUENCE</scope>
    <source>
        <strain evidence="8">CBS 473.64</strain>
    </source>
</reference>
<evidence type="ECO:0000313" key="9">
    <source>
        <dbReference type="Proteomes" id="UP000799753"/>
    </source>
</evidence>
<keyword evidence="3 7" id="KW-0812">Transmembrane</keyword>
<feature type="transmembrane region" description="Helical" evidence="7">
    <location>
        <begin position="57"/>
        <end position="74"/>
    </location>
</feature>
<evidence type="ECO:0000256" key="4">
    <source>
        <dbReference type="ARBA" id="ARBA00022989"/>
    </source>
</evidence>
<dbReference type="EMBL" id="MU006807">
    <property type="protein sequence ID" value="KAF2635400.1"/>
    <property type="molecule type" value="Genomic_DNA"/>
</dbReference>
<dbReference type="PANTHER" id="PTHR43791">
    <property type="entry name" value="PERMEASE-RELATED"/>
    <property type="match status" value="1"/>
</dbReference>
<sequence length="520" mass="58952">MAATRPRDETTAVEPATTNVIAPIDAPKRSPWKAWMYLWEWYPSHYPAEEKKLLRKMDACLLSFCSFMFFLKWLDSSNINNAYFSGMKEELNLVGNEYSFFGTFYNCGYLVFQIPSLLILSRPGLARLYLPTMEVMWSIVTFCQSQMRNANDIYGTRFLLGLLETPVASGTTYVLCSWYRPEEVFKRTGVWYVSNNIAVMFGGYLQAAAYNGLNGVSGMAGWRWLFIIDGIISLPVAIAGFFIFPGLPSSKRPWWLTQAEHELAQQRMREVGVEPSTKLNWSVIRRTLSRWEFYVGVLAYTFFLSSSYPHGQMAMWLKAKGYSIPQVNTIPTGAQGVSVFAALLATSLCMIYPLWTIFSVVQVIYMFANVCLLVWVIPKGLHFASYYLLGVSAAVTPILMPFINMSMRDDAEARAVTIGAMLTGGWAVFSFYPVVVFPAIEGPKWRKGYSVNIAFVFFTWFFFLVGQYLYKRDEKRNKGHAATMPTAASDNESGVAIEDKAVGEITEHIEQRENNTHVRA</sequence>
<organism evidence="8 9">
    <name type="scientific">Massarina eburnea CBS 473.64</name>
    <dbReference type="NCBI Taxonomy" id="1395130"/>
    <lineage>
        <taxon>Eukaryota</taxon>
        <taxon>Fungi</taxon>
        <taxon>Dikarya</taxon>
        <taxon>Ascomycota</taxon>
        <taxon>Pezizomycotina</taxon>
        <taxon>Dothideomycetes</taxon>
        <taxon>Pleosporomycetidae</taxon>
        <taxon>Pleosporales</taxon>
        <taxon>Massarineae</taxon>
        <taxon>Massarinaceae</taxon>
        <taxon>Massarina</taxon>
    </lineage>
</organism>
<keyword evidence="2" id="KW-0813">Transport</keyword>
<dbReference type="OrthoDB" id="6132182at2759"/>
<dbReference type="FunFam" id="1.20.1250.20:FF:000065">
    <property type="entry name" value="Putative MFS pantothenate transporter"/>
    <property type="match status" value="1"/>
</dbReference>
<feature type="transmembrane region" description="Helical" evidence="7">
    <location>
        <begin position="190"/>
        <end position="210"/>
    </location>
</feature>
<name>A0A6A6RJ96_9PLEO</name>
<keyword evidence="4 7" id="KW-1133">Transmembrane helix</keyword>